<reference evidence="3 4" key="1">
    <citation type="submission" date="2023-07" db="EMBL/GenBank/DDBJ databases">
        <title>Comparative genomics of wheat-associated soil bacteria to identify genetic determinants of phenazine resistance.</title>
        <authorList>
            <person name="Mouncey N."/>
        </authorList>
    </citation>
    <scope>NUCLEOTIDE SEQUENCE [LARGE SCALE GENOMIC DNA]</scope>
    <source>
        <strain evidence="3 4">W2I7</strain>
    </source>
</reference>
<protein>
    <submittedName>
        <fullName evidence="3">Uncharacterized protein</fullName>
    </submittedName>
</protein>
<proteinExistence type="predicted"/>
<feature type="transmembrane region" description="Helical" evidence="2">
    <location>
        <begin position="65"/>
        <end position="87"/>
    </location>
</feature>
<comment type="caution">
    <text evidence="3">The sequence shown here is derived from an EMBL/GenBank/DDBJ whole genome shotgun (WGS) entry which is preliminary data.</text>
</comment>
<keyword evidence="4" id="KW-1185">Reference proteome</keyword>
<evidence type="ECO:0000313" key="3">
    <source>
        <dbReference type="EMBL" id="MDQ0643354.1"/>
    </source>
</evidence>
<dbReference type="Proteomes" id="UP001239085">
    <property type="component" value="Unassembled WGS sequence"/>
</dbReference>
<evidence type="ECO:0000256" key="2">
    <source>
        <dbReference type="SAM" id="Phobius"/>
    </source>
</evidence>
<feature type="transmembrane region" description="Helical" evidence="2">
    <location>
        <begin position="93"/>
        <end position="113"/>
    </location>
</feature>
<gene>
    <name evidence="3" type="ORF">QFZ46_001514</name>
</gene>
<name>A0ABU0P7P3_9MICO</name>
<evidence type="ECO:0000313" key="4">
    <source>
        <dbReference type="Proteomes" id="UP001239085"/>
    </source>
</evidence>
<keyword evidence="2" id="KW-0812">Transmembrane</keyword>
<keyword evidence="2" id="KW-1133">Transmembrane helix</keyword>
<evidence type="ECO:0000256" key="1">
    <source>
        <dbReference type="SAM" id="MobiDB-lite"/>
    </source>
</evidence>
<sequence>MRTPRKLRIFGYTEAEPGGLDDMSSMSALRELAAFFLPVGLTGAGIAVICAIVAGVALARGAVGLSGGATAVWIVGMMLSIAAGFSGQWMPTAVAGGALVVALVLGALVRAMLSRRPSRPSRPERAETAPVATARPRRAEGLSGANLGTVLVQR</sequence>
<feature type="region of interest" description="Disordered" evidence="1">
    <location>
        <begin position="116"/>
        <end position="138"/>
    </location>
</feature>
<keyword evidence="2" id="KW-0472">Membrane</keyword>
<dbReference type="EMBL" id="JAUSXK010000001">
    <property type="protein sequence ID" value="MDQ0643354.1"/>
    <property type="molecule type" value="Genomic_DNA"/>
</dbReference>
<organism evidence="3 4">
    <name type="scientific">Microbacterium murale</name>
    <dbReference type="NCBI Taxonomy" id="1081040"/>
    <lineage>
        <taxon>Bacteria</taxon>
        <taxon>Bacillati</taxon>
        <taxon>Actinomycetota</taxon>
        <taxon>Actinomycetes</taxon>
        <taxon>Micrococcales</taxon>
        <taxon>Microbacteriaceae</taxon>
        <taxon>Microbacterium</taxon>
    </lineage>
</organism>
<accession>A0ABU0P7P3</accession>
<feature type="transmembrane region" description="Helical" evidence="2">
    <location>
        <begin position="32"/>
        <end position="58"/>
    </location>
</feature>